<feature type="compositionally biased region" description="Basic residues" evidence="9">
    <location>
        <begin position="822"/>
        <end position="851"/>
    </location>
</feature>
<evidence type="ECO:0000256" key="2">
    <source>
        <dbReference type="ARBA" id="ARBA00022553"/>
    </source>
</evidence>
<feature type="region of interest" description="Disordered" evidence="9">
    <location>
        <begin position="631"/>
        <end position="663"/>
    </location>
</feature>
<keyword evidence="7" id="KW-0539">Nucleus</keyword>
<dbReference type="PANTHER" id="PTHR15528:SF11">
    <property type="entry name" value="FI18188P1"/>
    <property type="match status" value="1"/>
</dbReference>
<dbReference type="Gene3D" id="3.30.70.330">
    <property type="match status" value="1"/>
</dbReference>
<dbReference type="SUPFAM" id="SSF54928">
    <property type="entry name" value="RNA-binding domain, RBD"/>
    <property type="match status" value="1"/>
</dbReference>
<dbReference type="PANTHER" id="PTHR15528">
    <property type="entry name" value="PEROXISOME PROLIFERATOR ACTIVATED RECEPTOR GAMMA COACTIVATOR 1 PGC-1 -RELATED"/>
    <property type="match status" value="1"/>
</dbReference>
<dbReference type="Proteomes" id="UP000504631">
    <property type="component" value="Unplaced"/>
</dbReference>
<feature type="region of interest" description="Disordered" evidence="9">
    <location>
        <begin position="739"/>
        <end position="903"/>
    </location>
</feature>
<dbReference type="SMART" id="SM00360">
    <property type="entry name" value="RRM"/>
    <property type="match status" value="1"/>
</dbReference>
<evidence type="ECO:0000259" key="10">
    <source>
        <dbReference type="PROSITE" id="PS50102"/>
    </source>
</evidence>
<keyword evidence="2" id="KW-0597">Phosphoprotein</keyword>
<feature type="compositionally biased region" description="Low complexity" evidence="9">
    <location>
        <begin position="876"/>
        <end position="894"/>
    </location>
</feature>
<dbReference type="GO" id="GO:0003723">
    <property type="term" value="F:RNA binding"/>
    <property type="evidence" value="ECO:0007669"/>
    <property type="project" value="UniProtKB-UniRule"/>
</dbReference>
<evidence type="ECO:0000256" key="3">
    <source>
        <dbReference type="ARBA" id="ARBA00022884"/>
    </source>
</evidence>
<dbReference type="GeneID" id="117237246"/>
<name>A0A6J3KXL6_9HYME</name>
<dbReference type="Pfam" id="PF00076">
    <property type="entry name" value="RRM_1"/>
    <property type="match status" value="1"/>
</dbReference>
<feature type="compositionally biased region" description="Basic residues" evidence="9">
    <location>
        <begin position="201"/>
        <end position="211"/>
    </location>
</feature>
<evidence type="ECO:0000256" key="7">
    <source>
        <dbReference type="ARBA" id="ARBA00023242"/>
    </source>
</evidence>
<evidence type="ECO:0000256" key="8">
    <source>
        <dbReference type="PROSITE-ProRule" id="PRU00176"/>
    </source>
</evidence>
<dbReference type="InterPro" id="IPR012677">
    <property type="entry name" value="Nucleotide-bd_a/b_plait_sf"/>
</dbReference>
<dbReference type="AlphaFoldDB" id="A0A6J3KXL6"/>
<keyword evidence="4" id="KW-0805">Transcription regulation</keyword>
<feature type="compositionally biased region" description="Basic and acidic residues" evidence="9">
    <location>
        <begin position="739"/>
        <end position="756"/>
    </location>
</feature>
<dbReference type="KEGG" id="bvk:117237246"/>
<dbReference type="InterPro" id="IPR035979">
    <property type="entry name" value="RBD_domain_sf"/>
</dbReference>
<keyword evidence="11" id="KW-1185">Reference proteome</keyword>
<proteinExistence type="predicted"/>
<keyword evidence="3 8" id="KW-0694">RNA-binding</keyword>
<evidence type="ECO:0000256" key="4">
    <source>
        <dbReference type="ARBA" id="ARBA00023015"/>
    </source>
</evidence>
<feature type="compositionally biased region" description="Basic residues" evidence="9">
    <location>
        <begin position="771"/>
        <end position="785"/>
    </location>
</feature>
<feature type="region of interest" description="Disordered" evidence="9">
    <location>
        <begin position="230"/>
        <end position="256"/>
    </location>
</feature>
<accession>A0A6J3KXL6</accession>
<keyword evidence="5" id="KW-0010">Activator</keyword>
<dbReference type="GO" id="GO:0003712">
    <property type="term" value="F:transcription coregulator activity"/>
    <property type="evidence" value="ECO:0007669"/>
    <property type="project" value="InterPro"/>
</dbReference>
<gene>
    <name evidence="12" type="primary">LOC117237246</name>
</gene>
<feature type="region of interest" description="Disordered" evidence="9">
    <location>
        <begin position="457"/>
        <end position="498"/>
    </location>
</feature>
<feature type="compositionally biased region" description="Basic residues" evidence="9">
    <location>
        <begin position="792"/>
        <end position="810"/>
    </location>
</feature>
<evidence type="ECO:0000256" key="1">
    <source>
        <dbReference type="ARBA" id="ARBA00004123"/>
    </source>
</evidence>
<organism evidence="11 12">
    <name type="scientific">Bombus vosnesenskii</name>
    <dbReference type="NCBI Taxonomy" id="207650"/>
    <lineage>
        <taxon>Eukaryota</taxon>
        <taxon>Metazoa</taxon>
        <taxon>Ecdysozoa</taxon>
        <taxon>Arthropoda</taxon>
        <taxon>Hexapoda</taxon>
        <taxon>Insecta</taxon>
        <taxon>Pterygota</taxon>
        <taxon>Neoptera</taxon>
        <taxon>Endopterygota</taxon>
        <taxon>Hymenoptera</taxon>
        <taxon>Apocrita</taxon>
        <taxon>Aculeata</taxon>
        <taxon>Apoidea</taxon>
        <taxon>Anthophila</taxon>
        <taxon>Apidae</taxon>
        <taxon>Bombus</taxon>
        <taxon>Pyrobombus</taxon>
    </lineage>
</organism>
<feature type="domain" description="RRM" evidence="10">
    <location>
        <begin position="961"/>
        <end position="1036"/>
    </location>
</feature>
<dbReference type="RefSeq" id="XP_033356901.1">
    <property type="nucleotide sequence ID" value="XM_033501010.1"/>
</dbReference>
<sequence length="1084" mass="124714">METGFLNFHDEEQFSDFSLSLEQNLMEKPQDLLIHMVENDFDYMETHLDITNSTNVWKKEHEHNESVDEMSDSEISTLSKIDSIKEDFAKVLTDWQEHIGYLQTSDMDEYMDIIGLSMNGTDKKNFCTAESIIQDEQAIHSLESNLLIMKQEELGKESCLSSSQEYMTEGNTYYKIDDFMESDSKKIEIETKSSLIEPKHSKSQNKSKKNIHKYDSIGKDISANLFLKQKKKREPKCSQHNKDIQNGGQDNNKTTNQLPVLEAGDVKSLLEQFEASESTLVSTYSSAGMNTEYEPDSSMKSNEIQQCIKQPQISDLHKDIRDALPKEVIEKIKTSARKKMISIIPAMSSNQNNGHSNGTRMQDAAASLFRNKLLKIVTNNTKSKTIDGGLVQLDHDYCSMNSCIKGLDNNSEYEKQSSDSEEVITIKNDNQDVSHYYTAYEKQSFSSDLNKSFMKNTEYSTDSNSKKDSGLESGEVSDNNEEQSGVTTVSDIQDNKPTKQLQNEAKICRKETLASKGNCQQINISSNTTSCVISQNKSTSTSNAIPQMKIHSALAANILQIRQDVLNKTKSIKAGSQRTKQMVSVLKKPLNVQVPVVKTISNENIVTTTNSLHDKVQNIIVQNSVKTFIKEEEKKPPRKKLNLAEYRSRREQNRSDNSRTNSPLQPMTLVYIHHASTTTEPIKDDPKNLIWSEREIVSVLKPKLDVDEKTVRPKPLTYDIGIQTYETVFEFPPKSLIDVDERHKQRRDNNVRDKNQRSNKKLGIGSNSNRSKSRSKSKSKSRSRSRSSSNRSRSHKRSNTRHRRISHRRSSVSSSSSWSSRSHSRSRSRSSSRSRSRPRSRSRSRSHFRCRSRSDTRSSFSSESRYSRSRSRSTRSRSQSSSRYSSCSRSSSRSNFGRIKWSKRRRRRDRRHYISYDRHRQHSAGSYHSYRDWRRSPTTSYRRSYDNWYDREKQKQVEERRVIYVGRLDEAITKADLRRRFETFGPVVDISIHFREHGDNYGFVTFAYKNDAYEAVEHGNDDPTLPRYDLCFGGRRAFCKVKYADLDGMASSSLNSGHMLQNNEDNTFDLLLKEAKAKLRKRKV</sequence>
<protein>
    <submittedName>
        <fullName evidence="12">NK-tumor recognition protein-like isoform X1</fullName>
    </submittedName>
</protein>
<feature type="compositionally biased region" description="Polar residues" evidence="9">
    <location>
        <begin position="244"/>
        <end position="256"/>
    </location>
</feature>
<dbReference type="PROSITE" id="PS50102">
    <property type="entry name" value="RRM"/>
    <property type="match status" value="1"/>
</dbReference>
<evidence type="ECO:0000256" key="5">
    <source>
        <dbReference type="ARBA" id="ARBA00023159"/>
    </source>
</evidence>
<reference evidence="12" key="1">
    <citation type="submission" date="2025-08" db="UniProtKB">
        <authorList>
            <consortium name="RefSeq"/>
        </authorList>
    </citation>
    <scope>IDENTIFICATION</scope>
    <source>
        <tissue evidence="12">Muscle</tissue>
    </source>
</reference>
<feature type="compositionally biased region" description="Low complexity" evidence="9">
    <location>
        <begin position="811"/>
        <end position="821"/>
    </location>
</feature>
<dbReference type="InterPro" id="IPR000504">
    <property type="entry name" value="RRM_dom"/>
</dbReference>
<evidence type="ECO:0000313" key="12">
    <source>
        <dbReference type="RefSeq" id="XP_033356901.1"/>
    </source>
</evidence>
<feature type="compositionally biased region" description="Polar residues" evidence="9">
    <location>
        <begin position="482"/>
        <end position="492"/>
    </location>
</feature>
<evidence type="ECO:0000256" key="9">
    <source>
        <dbReference type="SAM" id="MobiDB-lite"/>
    </source>
</evidence>
<comment type="subcellular location">
    <subcellularLocation>
        <location evidence="1">Nucleus</location>
    </subcellularLocation>
</comment>
<evidence type="ECO:0000313" key="11">
    <source>
        <dbReference type="Proteomes" id="UP000504631"/>
    </source>
</evidence>
<keyword evidence="6" id="KW-0804">Transcription</keyword>
<dbReference type="GO" id="GO:0045944">
    <property type="term" value="P:positive regulation of transcription by RNA polymerase II"/>
    <property type="evidence" value="ECO:0007669"/>
    <property type="project" value="TreeGrafter"/>
</dbReference>
<dbReference type="GO" id="GO:0005634">
    <property type="term" value="C:nucleus"/>
    <property type="evidence" value="ECO:0007669"/>
    <property type="project" value="UniProtKB-SubCell"/>
</dbReference>
<evidence type="ECO:0000256" key="6">
    <source>
        <dbReference type="ARBA" id="ARBA00023163"/>
    </source>
</evidence>
<feature type="region of interest" description="Disordered" evidence="9">
    <location>
        <begin position="192"/>
        <end position="213"/>
    </location>
</feature>
<feature type="compositionally biased region" description="Basic and acidic residues" evidence="9">
    <location>
        <begin position="646"/>
        <end position="657"/>
    </location>
</feature>
<dbReference type="InterPro" id="IPR034605">
    <property type="entry name" value="PGC-1"/>
</dbReference>